<gene>
    <name evidence="7" type="primary">xylC</name>
    <name evidence="8" type="ORF">GCM10025791_38890</name>
</gene>
<dbReference type="PROSITE" id="PS00687">
    <property type="entry name" value="ALDEHYDE_DEHYDR_GLU"/>
    <property type="match status" value="1"/>
</dbReference>
<dbReference type="GO" id="GO:0016620">
    <property type="term" value="F:oxidoreductase activity, acting on the aldehyde or oxo group of donors, NAD or NADP as acceptor"/>
    <property type="evidence" value="ECO:0007669"/>
    <property type="project" value="InterPro"/>
</dbReference>
<comment type="similarity">
    <text evidence="1 5">Belongs to the aldehyde dehydrogenase family.</text>
</comment>
<evidence type="ECO:0000256" key="5">
    <source>
        <dbReference type="RuleBase" id="RU003345"/>
    </source>
</evidence>
<evidence type="ECO:0000256" key="4">
    <source>
        <dbReference type="PROSITE-ProRule" id="PRU10007"/>
    </source>
</evidence>
<proteinExistence type="inferred from homology"/>
<protein>
    <submittedName>
        <fullName evidence="8">Aldehyde dehydrogenase family protein</fullName>
    </submittedName>
    <submittedName>
        <fullName evidence="7">Benzaldehyde dehydrogenase</fullName>
    </submittedName>
</protein>
<evidence type="ECO:0000313" key="9">
    <source>
        <dbReference type="Proteomes" id="UP001409585"/>
    </source>
</evidence>
<keyword evidence="9" id="KW-1185">Reference proteome</keyword>
<keyword evidence="2 5" id="KW-0560">Oxidoreductase</keyword>
<dbReference type="InterPro" id="IPR016160">
    <property type="entry name" value="Ald_DH_CS_CYS"/>
</dbReference>
<evidence type="ECO:0000313" key="7">
    <source>
        <dbReference type="EMBL" id="BBB44450.1"/>
    </source>
</evidence>
<dbReference type="InterPro" id="IPR015590">
    <property type="entry name" value="Aldehyde_DH_dom"/>
</dbReference>
<dbReference type="Gene3D" id="3.40.309.10">
    <property type="entry name" value="Aldehyde Dehydrogenase, Chain A, domain 2"/>
    <property type="match status" value="1"/>
</dbReference>
<dbReference type="Gene3D" id="3.40.605.10">
    <property type="entry name" value="Aldehyde Dehydrogenase, Chain A, domain 1"/>
    <property type="match status" value="1"/>
</dbReference>
<reference evidence="8" key="1">
    <citation type="journal article" date="2014" name="Int. J. Syst. Evol. Microbiol.">
        <title>Complete genome sequence of Corynebacterium casei LMG S-19264T (=DSM 44701T), isolated from a smear-ripened cheese.</title>
        <authorList>
            <consortium name="US DOE Joint Genome Institute (JGI-PGF)"/>
            <person name="Walter F."/>
            <person name="Albersmeier A."/>
            <person name="Kalinowski J."/>
            <person name="Ruckert C."/>
        </authorList>
    </citation>
    <scope>NUCLEOTIDE SEQUENCE</scope>
    <source>
        <strain evidence="8">JCM 19134</strain>
    </source>
</reference>
<dbReference type="InterPro" id="IPR016162">
    <property type="entry name" value="Ald_DH_N"/>
</dbReference>
<sequence>MQQERREASIWSGKVFSSGWVEARGGVCDVTDPSNGDLLGVTGIANGEDVAAAAQTARRAQKGWAAIPFSERAEIVRKAAEKLKERENEFADWNVRECGAIRQKGLWEAGITYQQMHQAASLAFLPDGTSFPSAVAGRLNLCQRVPVGVVGVIAPWNFPLFLSMRSVAPALVLGNAVVLKPDPQTAITGGALIAEIFSEAGLPDGVLHVLPGGAEAGESMVASPEIDMISFTGSTQVGRLIGEKCGGMLKKVALELGGNNVHIVLPDADLDGAASCAAWGTFLHQGQVCMAAGRHLVHRDIAQEYAEKLALRARNLVVGDPKTDQVHLGPLINDKQVAHVHALVESAQKAGAKILAGGAYQDRYYQATVLMDVTPKMDVFKLETFGPVAPITVVDSVEEAIELANSSEYGLAASIHTKSLATGLEIARNLKTGMVHINDQPINCEPHVPFGGMGASGSSGRFGGLASIDEFTQSQWISMVEKPSIYPF</sequence>
<dbReference type="FunFam" id="3.40.605.10:FF:000007">
    <property type="entry name" value="NAD/NADP-dependent betaine aldehyde dehydrogenase"/>
    <property type="match status" value="1"/>
</dbReference>
<dbReference type="AlphaFoldDB" id="A0A2Z5W3R4"/>
<name>A0A2Z5W3R4_9ALTE</name>
<dbReference type="PANTHER" id="PTHR42986">
    <property type="entry name" value="BENZALDEHYDE DEHYDROGENASE YFMT"/>
    <property type="match status" value="1"/>
</dbReference>
<reference evidence="7" key="2">
    <citation type="journal article" date="2018" name="FEMS Microbiol. Lett.">
        <title>Isolation of marine xylene-utilizing bacteria and characterization of Halioxenophilus aromaticivorans gen. nov., sp. nov. and its xylene degradation gene cluster.</title>
        <authorList>
            <person name="Iwaki H."/>
            <person name="Yamamoto T."/>
            <person name="Hasegawa Y."/>
        </authorList>
    </citation>
    <scope>NUCLEOTIDE SEQUENCE</scope>
    <source>
        <strain evidence="7">KU68F</strain>
    </source>
</reference>
<dbReference type="CDD" id="cd07152">
    <property type="entry name" value="ALDH_BenzADH"/>
    <property type="match status" value="1"/>
</dbReference>
<evidence type="ECO:0000259" key="6">
    <source>
        <dbReference type="Pfam" id="PF00171"/>
    </source>
</evidence>
<reference evidence="9" key="3">
    <citation type="journal article" date="2019" name="Int. J. Syst. Evol. Microbiol.">
        <title>The Global Catalogue of Microorganisms (GCM) 10K type strain sequencing project: providing services to taxonomists for standard genome sequencing and annotation.</title>
        <authorList>
            <consortium name="The Broad Institute Genomics Platform"/>
            <consortium name="The Broad Institute Genome Sequencing Center for Infectious Disease"/>
            <person name="Wu L."/>
            <person name="Ma J."/>
        </authorList>
    </citation>
    <scope>NUCLEOTIDE SEQUENCE [LARGE SCALE GENOMIC DNA]</scope>
    <source>
        <strain evidence="9">JCM 19134</strain>
    </source>
</reference>
<dbReference type="InterPro" id="IPR029510">
    <property type="entry name" value="Ald_DH_CS_GLU"/>
</dbReference>
<dbReference type="PROSITE" id="PS00070">
    <property type="entry name" value="ALDEHYDE_DEHYDR_CYS"/>
    <property type="match status" value="1"/>
</dbReference>
<accession>A0A2Z5W3R4</accession>
<reference evidence="8" key="4">
    <citation type="submission" date="2023-12" db="EMBL/GenBank/DDBJ databases">
        <authorList>
            <person name="Sun Q."/>
            <person name="Inoue M."/>
        </authorList>
    </citation>
    <scope>NUCLEOTIDE SEQUENCE</scope>
    <source>
        <strain evidence="8">JCM 19134</strain>
    </source>
</reference>
<dbReference type="EMBL" id="LC339836">
    <property type="protein sequence ID" value="BBB44450.1"/>
    <property type="molecule type" value="Genomic_DNA"/>
</dbReference>
<feature type="domain" description="Aldehyde dehydrogenase" evidence="6">
    <location>
        <begin position="20"/>
        <end position="477"/>
    </location>
</feature>
<dbReference type="Pfam" id="PF00171">
    <property type="entry name" value="Aldedh"/>
    <property type="match status" value="1"/>
</dbReference>
<evidence type="ECO:0000256" key="1">
    <source>
        <dbReference type="ARBA" id="ARBA00009986"/>
    </source>
</evidence>
<organism evidence="7">
    <name type="scientific">Halioxenophilus aromaticivorans</name>
    <dbReference type="NCBI Taxonomy" id="1306992"/>
    <lineage>
        <taxon>Bacteria</taxon>
        <taxon>Pseudomonadati</taxon>
        <taxon>Pseudomonadota</taxon>
        <taxon>Gammaproteobacteria</taxon>
        <taxon>Alteromonadales</taxon>
        <taxon>Alteromonadaceae</taxon>
        <taxon>Halioxenophilus</taxon>
    </lineage>
</organism>
<dbReference type="PANTHER" id="PTHR42986:SF1">
    <property type="entry name" value="BENZALDEHYDE DEHYDROGENASE YFMT"/>
    <property type="match status" value="1"/>
</dbReference>
<dbReference type="Proteomes" id="UP001409585">
    <property type="component" value="Unassembled WGS sequence"/>
</dbReference>
<feature type="active site" evidence="4">
    <location>
        <position position="255"/>
    </location>
</feature>
<keyword evidence="3" id="KW-0520">NAD</keyword>
<dbReference type="FunFam" id="3.40.309.10:FF:000009">
    <property type="entry name" value="Aldehyde dehydrogenase A"/>
    <property type="match status" value="1"/>
</dbReference>
<dbReference type="EMBL" id="BAABLX010000066">
    <property type="protein sequence ID" value="GAA4954942.1"/>
    <property type="molecule type" value="Genomic_DNA"/>
</dbReference>
<evidence type="ECO:0000313" key="8">
    <source>
        <dbReference type="EMBL" id="GAA4954942.1"/>
    </source>
</evidence>
<evidence type="ECO:0000256" key="3">
    <source>
        <dbReference type="ARBA" id="ARBA00023027"/>
    </source>
</evidence>
<dbReference type="SUPFAM" id="SSF53720">
    <property type="entry name" value="ALDH-like"/>
    <property type="match status" value="1"/>
</dbReference>
<dbReference type="RefSeq" id="WP_342632595.1">
    <property type="nucleotide sequence ID" value="NZ_AP031496.1"/>
</dbReference>
<evidence type="ECO:0000256" key="2">
    <source>
        <dbReference type="ARBA" id="ARBA00023002"/>
    </source>
</evidence>
<dbReference type="InterPro" id="IPR016161">
    <property type="entry name" value="Ald_DH/histidinol_DH"/>
</dbReference>
<dbReference type="InterPro" id="IPR016163">
    <property type="entry name" value="Ald_DH_C"/>
</dbReference>